<dbReference type="eggNOG" id="ENOG502ZAK0">
    <property type="taxonomic scope" value="Bacteria"/>
</dbReference>
<reference evidence="2" key="1">
    <citation type="submission" date="2013-05" db="EMBL/GenBank/DDBJ databases">
        <title>Genome assembly of Cystobacter fuscus DSM 2262.</title>
        <authorList>
            <person name="Sharma G."/>
            <person name="Khatri I."/>
            <person name="Kaur C."/>
            <person name="Mayilraj S."/>
            <person name="Subramanian S."/>
        </authorList>
    </citation>
    <scope>NUCLEOTIDE SEQUENCE [LARGE SCALE GENOMIC DNA]</scope>
    <source>
        <strain evidence="2">DSM 2262</strain>
    </source>
</reference>
<organism evidence="2 3">
    <name type="scientific">Cystobacter fuscus (strain ATCC 25194 / DSM 2262 / NBRC 100088 / M29)</name>
    <dbReference type="NCBI Taxonomy" id="1242864"/>
    <lineage>
        <taxon>Bacteria</taxon>
        <taxon>Pseudomonadati</taxon>
        <taxon>Myxococcota</taxon>
        <taxon>Myxococcia</taxon>
        <taxon>Myxococcales</taxon>
        <taxon>Cystobacterineae</taxon>
        <taxon>Archangiaceae</taxon>
        <taxon>Cystobacter</taxon>
    </lineage>
</organism>
<evidence type="ECO:0000313" key="3">
    <source>
        <dbReference type="Proteomes" id="UP000011682"/>
    </source>
</evidence>
<dbReference type="EMBL" id="ANAH02000045">
    <property type="protein sequence ID" value="EPX57550.1"/>
    <property type="molecule type" value="Genomic_DNA"/>
</dbReference>
<dbReference type="Proteomes" id="UP000011682">
    <property type="component" value="Unassembled WGS sequence"/>
</dbReference>
<evidence type="ECO:0000256" key="1">
    <source>
        <dbReference type="SAM" id="MobiDB-lite"/>
    </source>
</evidence>
<comment type="caution">
    <text evidence="2">The sequence shown here is derived from an EMBL/GenBank/DDBJ whole genome shotgun (WGS) entry which is preliminary data.</text>
</comment>
<proteinExistence type="predicted"/>
<feature type="region of interest" description="Disordered" evidence="1">
    <location>
        <begin position="211"/>
        <end position="254"/>
    </location>
</feature>
<sequence length="254" mass="28408">MELIRDVAVAGLYEYLDEQIDARNALYSVLLKYRTRCEWFRRERLREVVKGLEGKKGERALAVDLQEYIFNQGVEFSIEPQSASGEVDLLLRDVDGRFLVIDAKYVASDAQPSEVKRKFAEGLHQVSRYCSDYGQPSGFLVVFLDTSLTPRLPLEETDGLRYLRIKGANVFVVQVSIHDAPSASKSGKAHELLVDREELLKLVTEISTEAASVGTGESHKPLRANPQAGEVDANVSPETTARQEPVTNRTPRVE</sequence>
<dbReference type="AlphaFoldDB" id="S9NZC2"/>
<protein>
    <submittedName>
        <fullName evidence="2">Uncharacterized protein</fullName>
    </submittedName>
</protein>
<keyword evidence="3" id="KW-1185">Reference proteome</keyword>
<accession>S9NZC2</accession>
<name>S9NZC2_CYSF2</name>
<feature type="compositionally biased region" description="Polar residues" evidence="1">
    <location>
        <begin position="236"/>
        <end position="254"/>
    </location>
</feature>
<gene>
    <name evidence="2" type="ORF">D187_005608</name>
</gene>
<evidence type="ECO:0000313" key="2">
    <source>
        <dbReference type="EMBL" id="EPX57550.1"/>
    </source>
</evidence>